<dbReference type="InterPro" id="IPR021229">
    <property type="entry name" value="DUF2800"/>
</dbReference>
<feature type="region of interest" description="Disordered" evidence="1">
    <location>
        <begin position="352"/>
        <end position="380"/>
    </location>
</feature>
<dbReference type="Pfam" id="PF10926">
    <property type="entry name" value="DUF2800"/>
    <property type="match status" value="1"/>
</dbReference>
<gene>
    <name evidence="2" type="ORF">HMPREF9081_1721</name>
</gene>
<accession>F5RN85</accession>
<evidence type="ECO:0000256" key="1">
    <source>
        <dbReference type="SAM" id="MobiDB-lite"/>
    </source>
</evidence>
<keyword evidence="3" id="KW-1185">Reference proteome</keyword>
<dbReference type="STRING" id="888060.HMPREF9081_1721"/>
<evidence type="ECO:0000313" key="3">
    <source>
        <dbReference type="Proteomes" id="UP000004067"/>
    </source>
</evidence>
<dbReference type="EMBL" id="AFHQ01000038">
    <property type="protein sequence ID" value="EGK59217.1"/>
    <property type="molecule type" value="Genomic_DNA"/>
</dbReference>
<evidence type="ECO:0000313" key="2">
    <source>
        <dbReference type="EMBL" id="EGK59217.1"/>
    </source>
</evidence>
<sequence length="380" mass="42326">MPDIHAYLSASSSDRWTHCPPSAKLNAAVQERASPYALEGTCAHSLCEYLVLTALGRECQDPTENLDVYNSEMQDAAESYRDFFMEQVAEAKKFCADPVVCVEQRVDFSKWVPEGFGTADGLIVTDGYLQVIDMKYGVGVLVDAKENTQLSCYALGGIDLYDGLYDIQKVKLSIFQPRREHYDTWETTKDELLLWAEKDLAPAAQLAIKGDGKFSAGDHCRFCKVKDICRARADHYLELAGAAFNEPDTLDNYEIAALLPRLAGLVSWADDLKEYALRQAIAGTKYPGFKIVEGRSVRRYVDDEAVAEIVSNAGFDPFEKKVLGITAMKKLLGKKRFEEILGKLIIKPQGKPVLAPESDKRPEMHNIDDAFNEDNNQGGQ</sequence>
<comment type="caution">
    <text evidence="2">The sequence shown here is derived from an EMBL/GenBank/DDBJ whole genome shotgun (WGS) entry which is preliminary data.</text>
</comment>
<feature type="compositionally biased region" description="Basic and acidic residues" evidence="1">
    <location>
        <begin position="357"/>
        <end position="368"/>
    </location>
</feature>
<dbReference type="eggNOG" id="COG2887">
    <property type="taxonomic scope" value="Bacteria"/>
</dbReference>
<dbReference type="RefSeq" id="WP_006306711.1">
    <property type="nucleotide sequence ID" value="NZ_GL892076.1"/>
</dbReference>
<name>F5RN85_9FIRM</name>
<dbReference type="AlphaFoldDB" id="F5RN85"/>
<dbReference type="InterPro" id="IPR011604">
    <property type="entry name" value="PDDEXK-like_dom_sf"/>
</dbReference>
<protein>
    <submittedName>
        <fullName evidence="2">Phage protein</fullName>
    </submittedName>
</protein>
<dbReference type="Proteomes" id="UP000004067">
    <property type="component" value="Unassembled WGS sequence"/>
</dbReference>
<proteinExistence type="predicted"/>
<organism evidence="2 3">
    <name type="scientific">Centipeda periodontii DSM 2778</name>
    <dbReference type="NCBI Taxonomy" id="888060"/>
    <lineage>
        <taxon>Bacteria</taxon>
        <taxon>Bacillati</taxon>
        <taxon>Bacillota</taxon>
        <taxon>Negativicutes</taxon>
        <taxon>Selenomonadales</taxon>
        <taxon>Selenomonadaceae</taxon>
        <taxon>Centipeda</taxon>
    </lineage>
</organism>
<dbReference type="HOGENOM" id="CLU_043122_1_1_9"/>
<dbReference type="Gene3D" id="3.90.320.10">
    <property type="match status" value="1"/>
</dbReference>
<reference evidence="2 3" key="1">
    <citation type="submission" date="2011-04" db="EMBL/GenBank/DDBJ databases">
        <authorList>
            <person name="Muzny D."/>
            <person name="Qin X."/>
            <person name="Deng J."/>
            <person name="Jiang H."/>
            <person name="Liu Y."/>
            <person name="Qu J."/>
            <person name="Song X.-Z."/>
            <person name="Zhang L."/>
            <person name="Thornton R."/>
            <person name="Coyle M."/>
            <person name="Francisco L."/>
            <person name="Jackson L."/>
            <person name="Javaid M."/>
            <person name="Korchina V."/>
            <person name="Kovar C."/>
            <person name="Mata R."/>
            <person name="Mathew T."/>
            <person name="Ngo R."/>
            <person name="Nguyen L."/>
            <person name="Nguyen N."/>
            <person name="Okwuonu G."/>
            <person name="Ongeri F."/>
            <person name="Pham C."/>
            <person name="Simmons D."/>
            <person name="Wilczek-Boney K."/>
            <person name="Hale W."/>
            <person name="Jakkamsetti A."/>
            <person name="Pham P."/>
            <person name="Ruth R."/>
            <person name="San Lucas F."/>
            <person name="Warren J."/>
            <person name="Zhang J."/>
            <person name="Zhao Z."/>
            <person name="Zhou C."/>
            <person name="Zhu D."/>
            <person name="Lee S."/>
            <person name="Bess C."/>
            <person name="Blankenburg K."/>
            <person name="Forbes L."/>
            <person name="Fu Q."/>
            <person name="Gubbala S."/>
            <person name="Hirani K."/>
            <person name="Jayaseelan J.C."/>
            <person name="Lara F."/>
            <person name="Munidasa M."/>
            <person name="Palculict T."/>
            <person name="Patil S."/>
            <person name="Pu L.-L."/>
            <person name="Saada N."/>
            <person name="Tang L."/>
            <person name="Weissenberger G."/>
            <person name="Zhu Y."/>
            <person name="Hemphill L."/>
            <person name="Shang Y."/>
            <person name="Youmans B."/>
            <person name="Ayvaz T."/>
            <person name="Ross M."/>
            <person name="Santibanez J."/>
            <person name="Aqrawi P."/>
            <person name="Gross S."/>
            <person name="Joshi V."/>
            <person name="Fowler G."/>
            <person name="Nazareth L."/>
            <person name="Reid J."/>
            <person name="Worley K."/>
            <person name="Petrosino J."/>
            <person name="Highlander S."/>
            <person name="Gibbs R."/>
        </authorList>
    </citation>
    <scope>NUCLEOTIDE SEQUENCE [LARGE SCALE GENOMIC DNA]</scope>
    <source>
        <strain evidence="2 3">DSM 2778</strain>
    </source>
</reference>
<dbReference type="OrthoDB" id="9766061at2"/>